<reference evidence="1" key="1">
    <citation type="submission" date="2025-08" db="UniProtKB">
        <authorList>
            <consortium name="Ensembl"/>
        </authorList>
    </citation>
    <scope>IDENTIFICATION</scope>
</reference>
<keyword evidence="2" id="KW-1185">Reference proteome</keyword>
<dbReference type="AlphaFoldDB" id="A0A8C5CPQ9"/>
<reference evidence="1" key="2">
    <citation type="submission" date="2025-09" db="UniProtKB">
        <authorList>
            <consortium name="Ensembl"/>
        </authorList>
    </citation>
    <scope>IDENTIFICATION</scope>
</reference>
<dbReference type="Ensembl" id="ENSGMOT00000043382.1">
    <property type="protein sequence ID" value="ENSGMOP00000065020.1"/>
    <property type="gene ID" value="ENSGMOG00000036048.1"/>
</dbReference>
<protein>
    <submittedName>
        <fullName evidence="1">Uncharacterized protein</fullName>
    </submittedName>
</protein>
<sequence length="225" mass="26166">MERSLFVITIKTNILHIHRANIMKVKWEANITVHQQQALNKLKSHHEIIIKPADKGGQIVIQDRTNYILEATRQLNDPVFYRPLTDPMYLETQTMVRLLIDQMRKKHFISAKQAHYLYGPDLPRARLFYLLPKIHKPPENWTPGQPVLPEKKNTEQKLIPLITTFSRQLGPLKQAIKQHFNSAIPQTAPLASFKILMSYRRNKNLQDILVHTTPHSPLPHSSHPL</sequence>
<dbReference type="GeneTree" id="ENSGT00940000154669"/>
<name>A0A8C5CPQ9_GADMO</name>
<dbReference type="Proteomes" id="UP000694546">
    <property type="component" value="Chromosome 17"/>
</dbReference>
<evidence type="ECO:0000313" key="1">
    <source>
        <dbReference type="Ensembl" id="ENSGMOP00000065020.1"/>
    </source>
</evidence>
<accession>A0A8C5CPQ9</accession>
<proteinExistence type="predicted"/>
<evidence type="ECO:0000313" key="2">
    <source>
        <dbReference type="Proteomes" id="UP000694546"/>
    </source>
</evidence>
<organism evidence="1 2">
    <name type="scientific">Gadus morhua</name>
    <name type="common">Atlantic cod</name>
    <dbReference type="NCBI Taxonomy" id="8049"/>
    <lineage>
        <taxon>Eukaryota</taxon>
        <taxon>Metazoa</taxon>
        <taxon>Chordata</taxon>
        <taxon>Craniata</taxon>
        <taxon>Vertebrata</taxon>
        <taxon>Euteleostomi</taxon>
        <taxon>Actinopterygii</taxon>
        <taxon>Neopterygii</taxon>
        <taxon>Teleostei</taxon>
        <taxon>Neoteleostei</taxon>
        <taxon>Acanthomorphata</taxon>
        <taxon>Zeiogadaria</taxon>
        <taxon>Gadariae</taxon>
        <taxon>Gadiformes</taxon>
        <taxon>Gadoidei</taxon>
        <taxon>Gadidae</taxon>
        <taxon>Gadus</taxon>
    </lineage>
</organism>